<dbReference type="Proteomes" id="UP001589654">
    <property type="component" value="Unassembled WGS sequence"/>
</dbReference>
<evidence type="ECO:0000259" key="14">
    <source>
        <dbReference type="Pfam" id="PF02929"/>
    </source>
</evidence>
<evidence type="ECO:0000256" key="5">
    <source>
        <dbReference type="ARBA" id="ARBA00012756"/>
    </source>
</evidence>
<dbReference type="InterPro" id="IPR008979">
    <property type="entry name" value="Galactose-bd-like_sf"/>
</dbReference>
<dbReference type="InterPro" id="IPR006103">
    <property type="entry name" value="Glyco_hydro_2_cat"/>
</dbReference>
<gene>
    <name evidence="16" type="ORF">ACFFUR_08845</name>
</gene>
<evidence type="ECO:0000259" key="12">
    <source>
        <dbReference type="Pfam" id="PF02836"/>
    </source>
</evidence>
<dbReference type="InterPro" id="IPR004199">
    <property type="entry name" value="B-gal_small/dom_5"/>
</dbReference>
<dbReference type="Gene3D" id="3.20.20.80">
    <property type="entry name" value="Glycosidases"/>
    <property type="match status" value="1"/>
</dbReference>
<dbReference type="Gene3D" id="2.60.120.260">
    <property type="entry name" value="Galactose-binding domain-like"/>
    <property type="match status" value="1"/>
</dbReference>
<dbReference type="InterPro" id="IPR006102">
    <property type="entry name" value="Ig-like_GH2"/>
</dbReference>
<dbReference type="EMBL" id="JBHMEW010000055">
    <property type="protein sequence ID" value="MFB9211912.1"/>
    <property type="molecule type" value="Genomic_DNA"/>
</dbReference>
<evidence type="ECO:0000313" key="16">
    <source>
        <dbReference type="EMBL" id="MFB9211912.1"/>
    </source>
</evidence>
<dbReference type="Pfam" id="PF02929">
    <property type="entry name" value="Bgal_small_N"/>
    <property type="match status" value="1"/>
</dbReference>
<dbReference type="SUPFAM" id="SSF49303">
    <property type="entry name" value="beta-Galactosidase/glucuronidase domain"/>
    <property type="match status" value="2"/>
</dbReference>
<keyword evidence="10" id="KW-0732">Signal</keyword>
<protein>
    <recommendedName>
        <fullName evidence="5">beta-galactosidase</fullName>
        <ecNumber evidence="5">3.2.1.23</ecNumber>
    </recommendedName>
    <alternativeName>
        <fullName evidence="9">Lactase</fullName>
    </alternativeName>
</protein>
<dbReference type="EC" id="3.2.1.23" evidence="5"/>
<feature type="signal peptide" evidence="10">
    <location>
        <begin position="1"/>
        <end position="30"/>
    </location>
</feature>
<organism evidence="16 17">
    <name type="scientific">Echinicola jeungdonensis</name>
    <dbReference type="NCBI Taxonomy" id="709343"/>
    <lineage>
        <taxon>Bacteria</taxon>
        <taxon>Pseudomonadati</taxon>
        <taxon>Bacteroidota</taxon>
        <taxon>Cytophagia</taxon>
        <taxon>Cytophagales</taxon>
        <taxon>Cyclobacteriaceae</taxon>
        <taxon>Echinicola</taxon>
    </lineage>
</organism>
<proteinExistence type="inferred from homology"/>
<accession>A0ABV5J5Y4</accession>
<dbReference type="PANTHER" id="PTHR46323">
    <property type="entry name" value="BETA-GALACTOSIDASE"/>
    <property type="match status" value="1"/>
</dbReference>
<evidence type="ECO:0000256" key="7">
    <source>
        <dbReference type="ARBA" id="ARBA00022837"/>
    </source>
</evidence>
<sequence>MKNSFTNCNFKNLCWMLVALLHLPFVGSYAQEASTEIKYLSGKGYQDTKEWEFMVTGGRKSGEWSTISVPSVWEQEGFGQYQYGIKFYGKPFPDGIADEVGHYKYTFEVPQEWENRIVRIIFDGSMTDTEVKINGRSAGDKHQGAFYRFKYDITDLLKYGKENLLEVTVSKESSNASVNLAERRADYWNFGGIFRPVFLEALPPKFIERTAIDAQANGKFLAEVYLGNGYNSNLSVKAQVTDEDGKKVGDEIKAQIEEGGDKAVLEADFDDVQLWTAETPNLYNIEFSLYDGGELVHKIKDRFGFRTIEIKASDGIYVNGQRVLMKGVNKHSFWPESGRTLNKELNYADAKLIKEMNMNAVRLSHYPSDPEFLDACDELGLYVLHELGGWHGHYDENIGMELIESLVTRDVNHPSVIFWDNGNEGGWNTELDDEFAKWDPQNRPVLHPQQLLNGVETMHYRSYGETQEYFRGDYIFMPTEFLHGLYDGGHGAGLHDYWEMMRKHPRSGGGFLWVFADEGIVRTDQDGRIDNQGNFGADGIVGPHHEKEGSFFTIKEVWSPVMVMHNDHLSSDFDGTFTVENRYDFTNLNECTFEWELAEFYSPEEGKSGHKTIEKEDFNGPDVAPHEEGEIDLELPSNWKEADALYLTVKNPEGRELWTWSYTWEKEKQYLTSGNGKVFLETTANGYKVTSGDLEIVFDREDGKIQSIQENGKAISFKGGPRFVAARRGDRTLDGTVNPDFEKGMDRIYKEIELERELQEIEAQQEGENVVVKAVYFGPMEEVIWTIQPGGLVQLDYTYQYNGVVELMGVSFDYPEHEVESIRWLGEGPYRVWQNRIHGTTLDIYGNDYNDPIPGESFIYPEFKGYFNDWHWAALQTTEGKIYMASENQDNYLGIFTPRDGRDALLYTLPKTGIAVFDVIPAVRNKVNATDLVGPSSQPQKVSGSKSGRVYFKFKSK</sequence>
<evidence type="ECO:0000259" key="15">
    <source>
        <dbReference type="Pfam" id="PF16353"/>
    </source>
</evidence>
<dbReference type="InterPro" id="IPR013783">
    <property type="entry name" value="Ig-like_fold"/>
</dbReference>
<name>A0ABV5J5Y4_9BACT</name>
<dbReference type="PANTHER" id="PTHR46323:SF2">
    <property type="entry name" value="BETA-GALACTOSIDASE"/>
    <property type="match status" value="1"/>
</dbReference>
<evidence type="ECO:0000259" key="13">
    <source>
        <dbReference type="Pfam" id="PF02837"/>
    </source>
</evidence>
<feature type="domain" description="Beta galactosidase small chain/" evidence="14">
    <location>
        <begin position="691"/>
        <end position="880"/>
    </location>
</feature>
<dbReference type="InterPro" id="IPR050347">
    <property type="entry name" value="Bact_Beta-galactosidase"/>
</dbReference>
<dbReference type="Gene3D" id="2.60.40.10">
    <property type="entry name" value="Immunoglobulins"/>
    <property type="match status" value="2"/>
</dbReference>
<feature type="domain" description="Beta-galactosidase" evidence="15">
    <location>
        <begin position="577"/>
        <end position="649"/>
    </location>
</feature>
<dbReference type="Pfam" id="PF02836">
    <property type="entry name" value="Glyco_hydro_2_C"/>
    <property type="match status" value="1"/>
</dbReference>
<dbReference type="PRINTS" id="PR00132">
    <property type="entry name" value="GLHYDRLASE2"/>
</dbReference>
<evidence type="ECO:0000313" key="17">
    <source>
        <dbReference type="Proteomes" id="UP001589654"/>
    </source>
</evidence>
<dbReference type="RefSeq" id="WP_290247972.1">
    <property type="nucleotide sequence ID" value="NZ_JAUFQT010000001.1"/>
</dbReference>
<evidence type="ECO:0000256" key="9">
    <source>
        <dbReference type="ARBA" id="ARBA00032230"/>
    </source>
</evidence>
<dbReference type="SUPFAM" id="SSF49785">
    <property type="entry name" value="Galactose-binding domain-like"/>
    <property type="match status" value="1"/>
</dbReference>
<evidence type="ECO:0000256" key="10">
    <source>
        <dbReference type="SAM" id="SignalP"/>
    </source>
</evidence>
<keyword evidence="8" id="KW-0326">Glycosidase</keyword>
<dbReference type="GO" id="GO:0016787">
    <property type="term" value="F:hydrolase activity"/>
    <property type="evidence" value="ECO:0007669"/>
    <property type="project" value="UniProtKB-KW"/>
</dbReference>
<dbReference type="Gene3D" id="2.70.98.10">
    <property type="match status" value="1"/>
</dbReference>
<dbReference type="SUPFAM" id="SSF51445">
    <property type="entry name" value="(Trans)glycosidases"/>
    <property type="match status" value="1"/>
</dbReference>
<evidence type="ECO:0000256" key="8">
    <source>
        <dbReference type="ARBA" id="ARBA00023295"/>
    </source>
</evidence>
<reference evidence="16 17" key="1">
    <citation type="submission" date="2024-09" db="EMBL/GenBank/DDBJ databases">
        <authorList>
            <person name="Sun Q."/>
            <person name="Mori K."/>
        </authorList>
    </citation>
    <scope>NUCLEOTIDE SEQUENCE [LARGE SCALE GENOMIC DNA]</scope>
    <source>
        <strain evidence="16 17">CECT 7682</strain>
    </source>
</reference>
<comment type="similarity">
    <text evidence="3">Belongs to the glycosyl hydrolase 2 family.</text>
</comment>
<keyword evidence="6 16" id="KW-0378">Hydrolase</keyword>
<feature type="domain" description="Glycoside hydrolase family 2 catalytic" evidence="12">
    <location>
        <begin position="310"/>
        <end position="539"/>
    </location>
</feature>
<comment type="catalytic activity">
    <reaction evidence="1">
        <text>Hydrolysis of terminal non-reducing beta-D-galactose residues in beta-D-galactosides.</text>
        <dbReference type="EC" id="3.2.1.23"/>
    </reaction>
</comment>
<dbReference type="SUPFAM" id="SSF74650">
    <property type="entry name" value="Galactose mutarotase-like"/>
    <property type="match status" value="1"/>
</dbReference>
<keyword evidence="17" id="KW-1185">Reference proteome</keyword>
<dbReference type="Pfam" id="PF02837">
    <property type="entry name" value="Glyco_hydro_2_N"/>
    <property type="match status" value="1"/>
</dbReference>
<dbReference type="InterPro" id="IPR006104">
    <property type="entry name" value="Glyco_hydro_2_N"/>
</dbReference>
<dbReference type="Pfam" id="PF00703">
    <property type="entry name" value="Glyco_hydro_2"/>
    <property type="match status" value="1"/>
</dbReference>
<comment type="cofactor">
    <cofactor evidence="2">
        <name>Ca(2+)</name>
        <dbReference type="ChEBI" id="CHEBI:29108"/>
    </cofactor>
</comment>
<dbReference type="InterPro" id="IPR017853">
    <property type="entry name" value="GH"/>
</dbReference>
<dbReference type="InterPro" id="IPR036156">
    <property type="entry name" value="Beta-gal/glucu_dom_sf"/>
</dbReference>
<dbReference type="Pfam" id="PF16353">
    <property type="entry name" value="LacZ_4"/>
    <property type="match status" value="1"/>
</dbReference>
<feature type="domain" description="Glycoside hydrolase family 2 immunoglobulin-like beta-sandwich" evidence="11">
    <location>
        <begin position="213"/>
        <end position="306"/>
    </location>
</feature>
<evidence type="ECO:0000256" key="6">
    <source>
        <dbReference type="ARBA" id="ARBA00022801"/>
    </source>
</evidence>
<dbReference type="InterPro" id="IPR014718">
    <property type="entry name" value="GH-type_carb-bd"/>
</dbReference>
<evidence type="ECO:0000256" key="4">
    <source>
        <dbReference type="ARBA" id="ARBA00011245"/>
    </source>
</evidence>
<feature type="domain" description="Glycosyl hydrolases family 2 sugar binding" evidence="13">
    <location>
        <begin position="63"/>
        <end position="203"/>
    </location>
</feature>
<dbReference type="InterPro" id="IPR006101">
    <property type="entry name" value="Glyco_hydro_2"/>
</dbReference>
<evidence type="ECO:0000259" key="11">
    <source>
        <dbReference type="Pfam" id="PF00703"/>
    </source>
</evidence>
<comment type="subunit">
    <text evidence="4">Monomer.</text>
</comment>
<dbReference type="InterPro" id="IPR011013">
    <property type="entry name" value="Gal_mutarotase_sf_dom"/>
</dbReference>
<comment type="caution">
    <text evidence="16">The sequence shown here is derived from an EMBL/GenBank/DDBJ whole genome shotgun (WGS) entry which is preliminary data.</text>
</comment>
<evidence type="ECO:0000256" key="2">
    <source>
        <dbReference type="ARBA" id="ARBA00001913"/>
    </source>
</evidence>
<feature type="chain" id="PRO_5046830071" description="beta-galactosidase" evidence="10">
    <location>
        <begin position="31"/>
        <end position="957"/>
    </location>
</feature>
<evidence type="ECO:0000256" key="1">
    <source>
        <dbReference type="ARBA" id="ARBA00001412"/>
    </source>
</evidence>
<evidence type="ECO:0000256" key="3">
    <source>
        <dbReference type="ARBA" id="ARBA00007401"/>
    </source>
</evidence>
<dbReference type="InterPro" id="IPR032312">
    <property type="entry name" value="LacZ_4"/>
</dbReference>
<keyword evidence="7" id="KW-0106">Calcium</keyword>